<keyword evidence="1" id="KW-1133">Transmembrane helix</keyword>
<feature type="transmembrane region" description="Helical" evidence="1">
    <location>
        <begin position="237"/>
        <end position="257"/>
    </location>
</feature>
<dbReference type="Pfam" id="PF00501">
    <property type="entry name" value="AMP-binding"/>
    <property type="match status" value="1"/>
</dbReference>
<dbReference type="EMBL" id="APJW01000003">
    <property type="protein sequence ID" value="EQM62513.1"/>
    <property type="molecule type" value="Genomic_DNA"/>
</dbReference>
<feature type="transmembrane region" description="Helical" evidence="1">
    <location>
        <begin position="70"/>
        <end position="90"/>
    </location>
</feature>
<proteinExistence type="predicted"/>
<accession>A0ABP2XDF6</accession>
<evidence type="ECO:0000259" key="2">
    <source>
        <dbReference type="Pfam" id="PF00501"/>
    </source>
</evidence>
<dbReference type="NCBIfam" id="NF004971">
    <property type="entry name" value="PRK06334.1"/>
    <property type="match status" value="1"/>
</dbReference>
<reference evidence="3 4" key="1">
    <citation type="submission" date="2013-07" db="EMBL/GenBank/DDBJ databases">
        <title>Isolation of a new Chlamydia species from the feral Sacred Ibis (Threskiornis aethiopicus): Chlamydia ibidis.</title>
        <authorList>
            <person name="Vorimore F."/>
            <person name="Hsia R.-C."/>
            <person name="Huot-Creasy H."/>
            <person name="Bastian S."/>
            <person name="Deruyter L."/>
            <person name="Passet A."/>
            <person name="Sachse K."/>
            <person name="Bavoil P."/>
            <person name="Myers G."/>
            <person name="Laroucau K."/>
        </authorList>
    </citation>
    <scope>NUCLEOTIDE SEQUENCE [LARGE SCALE GENOMIC DNA]</scope>
    <source>
        <strain evidence="3 4">10-1398/6</strain>
    </source>
</reference>
<protein>
    <submittedName>
        <fullName evidence="3">AMP-binding enzyme family protein</fullName>
    </submittedName>
</protein>
<evidence type="ECO:0000256" key="1">
    <source>
        <dbReference type="SAM" id="Phobius"/>
    </source>
</evidence>
<evidence type="ECO:0000313" key="3">
    <source>
        <dbReference type="EMBL" id="EQM62513.1"/>
    </source>
</evidence>
<feature type="domain" description="AMP-dependent synthetase/ligase" evidence="2">
    <location>
        <begin position="42"/>
        <end position="395"/>
    </location>
</feature>
<evidence type="ECO:0000313" key="4">
    <source>
        <dbReference type="Proteomes" id="UP000016064"/>
    </source>
</evidence>
<dbReference type="InterPro" id="IPR042099">
    <property type="entry name" value="ANL_N_sf"/>
</dbReference>
<name>A0ABP2XDF6_9CHLA</name>
<dbReference type="Gene3D" id="3.40.50.12780">
    <property type="entry name" value="N-terminal domain of ligase-like"/>
    <property type="match status" value="1"/>
</dbReference>
<keyword evidence="4" id="KW-1185">Reference proteome</keyword>
<dbReference type="PANTHER" id="PTHR43201">
    <property type="entry name" value="ACYL-COA SYNTHETASE"/>
    <property type="match status" value="1"/>
</dbReference>
<dbReference type="Proteomes" id="UP000016064">
    <property type="component" value="Unassembled WGS sequence"/>
</dbReference>
<keyword evidence="1" id="KW-0812">Transmembrane</keyword>
<gene>
    <name evidence="3" type="ORF">H359_0939</name>
</gene>
<sequence>MHQFWNTSEHRKIRLRVSNTILESFFILCSEMGVESACYDEQVGKFSYAQVKKAVIALSLKIATYPDQHIGIMMPSSIGAYIAYFAVLLANKIPVMINWSQGLREIEASSQLSEVNHVLTSRKLVQHLHQVHGEDAIYPFEFIYMEDVRNQMSLWDKLRTACFFSLPHRWLLKLFKVSGKSPDDIAVILFTSGTEKLPKGVPLTNANLIANQKACLKFFDPTSTDVMMSFLPPFHAYGFNCCALFPLLTGLPVVFAYNPLYPKKIVELMEETQVTFLGSTPVFFDYILKTAKKLEAKLQSLRFVVIGGDVFKESLHKEALSMLPHTLLYQGYGTTECSPVISVTTPDSTNSEACVGIPIEGMDVLIISEETNVPVSSGEVGLVVVRGTSLFHGYLGDTQHRGFINLGGDLWYVTGDLGYLNHKGELFLKGRLSRFVKIGGEMVSLEALESILINGFSKLYPDDHPNLIVSPISGDKVRLCLFTTFATNISEANDILKESKTSSIMKISYQYQLESIPMLGTGKPDYGKLNVLALSLFGGKD</sequence>
<keyword evidence="1" id="KW-0472">Membrane</keyword>
<dbReference type="PANTHER" id="PTHR43201:SF32">
    <property type="entry name" value="2-SUCCINYLBENZOATE--COA LIGASE, CHLOROPLASTIC_PEROXISOMAL"/>
    <property type="match status" value="1"/>
</dbReference>
<dbReference type="SUPFAM" id="SSF56801">
    <property type="entry name" value="Acetyl-CoA synthetase-like"/>
    <property type="match status" value="1"/>
</dbReference>
<organism evidence="3 4">
    <name type="scientific">Chlamydia ibidis 10-1398/6</name>
    <dbReference type="NCBI Taxonomy" id="1046581"/>
    <lineage>
        <taxon>Bacteria</taxon>
        <taxon>Pseudomonadati</taxon>
        <taxon>Chlamydiota</taxon>
        <taxon>Chlamydiia</taxon>
        <taxon>Chlamydiales</taxon>
        <taxon>Chlamydiaceae</taxon>
        <taxon>Chlamydia/Chlamydophila group</taxon>
        <taxon>Chlamydia</taxon>
    </lineage>
</organism>
<dbReference type="InterPro" id="IPR000873">
    <property type="entry name" value="AMP-dep_synth/lig_dom"/>
</dbReference>
<dbReference type="RefSeq" id="WP_020370545.1">
    <property type="nucleotide sequence ID" value="NZ_APJW01000003.1"/>
</dbReference>
<comment type="caution">
    <text evidence="3">The sequence shown here is derived from an EMBL/GenBank/DDBJ whole genome shotgun (WGS) entry which is preliminary data.</text>
</comment>